<name>A0A1X7LEJ1_9BACT</name>
<evidence type="ECO:0000259" key="5">
    <source>
        <dbReference type="PROSITE" id="PS50850"/>
    </source>
</evidence>
<dbReference type="RefSeq" id="WP_085518982.1">
    <property type="nucleotide sequence ID" value="NZ_FXAW01000010.1"/>
</dbReference>
<dbReference type="InterPro" id="IPR020846">
    <property type="entry name" value="MFS_dom"/>
</dbReference>
<keyword evidence="1 4" id="KW-0812">Transmembrane</keyword>
<protein>
    <submittedName>
        <fullName evidence="6">Nitrate/nitrite transporter NarK</fullName>
    </submittedName>
</protein>
<dbReference type="PROSITE" id="PS50850">
    <property type="entry name" value="MFS"/>
    <property type="match status" value="1"/>
</dbReference>
<dbReference type="PANTHER" id="PTHR23521">
    <property type="entry name" value="TRANSPORTER MFS SUPERFAMILY"/>
    <property type="match status" value="1"/>
</dbReference>
<dbReference type="STRING" id="1028.SAMN05661096_03863"/>
<dbReference type="InterPro" id="IPR011701">
    <property type="entry name" value="MFS"/>
</dbReference>
<dbReference type="GO" id="GO:0022857">
    <property type="term" value="F:transmembrane transporter activity"/>
    <property type="evidence" value="ECO:0007669"/>
    <property type="project" value="InterPro"/>
</dbReference>
<feature type="transmembrane region" description="Helical" evidence="4">
    <location>
        <begin position="283"/>
        <end position="302"/>
    </location>
</feature>
<dbReference type="Proteomes" id="UP000193804">
    <property type="component" value="Unassembled WGS sequence"/>
</dbReference>
<evidence type="ECO:0000256" key="2">
    <source>
        <dbReference type="ARBA" id="ARBA00022989"/>
    </source>
</evidence>
<feature type="transmembrane region" description="Helical" evidence="4">
    <location>
        <begin position="308"/>
        <end position="329"/>
    </location>
</feature>
<dbReference type="PANTHER" id="PTHR23521:SF3">
    <property type="entry name" value="MFS TRANSPORTER"/>
    <property type="match status" value="1"/>
</dbReference>
<feature type="transmembrane region" description="Helical" evidence="4">
    <location>
        <begin position="133"/>
        <end position="153"/>
    </location>
</feature>
<accession>A0A1X7LEJ1</accession>
<dbReference type="AlphaFoldDB" id="A0A1X7LEJ1"/>
<keyword evidence="3 4" id="KW-0472">Membrane</keyword>
<feature type="transmembrane region" description="Helical" evidence="4">
    <location>
        <begin position="78"/>
        <end position="95"/>
    </location>
</feature>
<dbReference type="Pfam" id="PF07690">
    <property type="entry name" value="MFS_1"/>
    <property type="match status" value="1"/>
</dbReference>
<proteinExistence type="predicted"/>
<dbReference type="GO" id="GO:0005886">
    <property type="term" value="C:plasma membrane"/>
    <property type="evidence" value="ECO:0007669"/>
    <property type="project" value="TreeGrafter"/>
</dbReference>
<feature type="transmembrane region" description="Helical" evidence="4">
    <location>
        <begin position="101"/>
        <end position="121"/>
    </location>
</feature>
<dbReference type="OrthoDB" id="9781976at2"/>
<evidence type="ECO:0000256" key="3">
    <source>
        <dbReference type="ARBA" id="ARBA00023136"/>
    </source>
</evidence>
<evidence type="ECO:0000313" key="7">
    <source>
        <dbReference type="Proteomes" id="UP000193804"/>
    </source>
</evidence>
<gene>
    <name evidence="6" type="ORF">SAMN05661096_03863</name>
</gene>
<sequence length="408" mass="44533">MSNYNTPTRILPIIVFSQFCCTSLWFAGNAVMPDLLESFDLAPTALGSLTSAVQFGFILGTLIFAILSIADRFSPSKVFFFCALIGAVANLGAVWEGNTLWSLLSSRFATGFFLAGIYPVGMKIAADYYEKGLGKSLGFLVGALVLGTAFPHLLKQFTQNIQWQLVIYITSVLASLGGVLLLVLVPDGPFGSRSQKPDFSAFFQVFNKKEFRASALGYFGHMWELYAFWAFIPVILIAYKELHFNIDFNIPLLSFSIIGIGSLSCIAGGYISEKYGAKKTAGTFLLLSGLCCLISPMIILYAPAEVFIFFLLFWGMVVIADSPLFSTLVAKNAPSAIKGTALTIVNSVGFAITIISIQLLNILWLELNPVFIYIILAIGPFFGLLGLFTVNRLSVSGRNEIEARNSKF</sequence>
<reference evidence="7" key="1">
    <citation type="submission" date="2017-04" db="EMBL/GenBank/DDBJ databases">
        <authorList>
            <person name="Varghese N."/>
            <person name="Submissions S."/>
        </authorList>
    </citation>
    <scope>NUCLEOTIDE SEQUENCE [LARGE SCALE GENOMIC DNA]</scope>
    <source>
        <strain evidence="7">DSM 4125</strain>
    </source>
</reference>
<organism evidence="6 7">
    <name type="scientific">Marivirga sericea</name>
    <dbReference type="NCBI Taxonomy" id="1028"/>
    <lineage>
        <taxon>Bacteria</taxon>
        <taxon>Pseudomonadati</taxon>
        <taxon>Bacteroidota</taxon>
        <taxon>Cytophagia</taxon>
        <taxon>Cytophagales</taxon>
        <taxon>Marivirgaceae</taxon>
        <taxon>Marivirga</taxon>
    </lineage>
</organism>
<dbReference type="Gene3D" id="1.20.1250.20">
    <property type="entry name" value="MFS general substrate transporter like domains"/>
    <property type="match status" value="1"/>
</dbReference>
<feature type="transmembrane region" description="Helical" evidence="4">
    <location>
        <begin position="52"/>
        <end position="71"/>
    </location>
</feature>
<evidence type="ECO:0000256" key="1">
    <source>
        <dbReference type="ARBA" id="ARBA00022692"/>
    </source>
</evidence>
<evidence type="ECO:0000256" key="4">
    <source>
        <dbReference type="SAM" id="Phobius"/>
    </source>
</evidence>
<feature type="transmembrane region" description="Helical" evidence="4">
    <location>
        <begin position="12"/>
        <end position="32"/>
    </location>
</feature>
<feature type="transmembrane region" description="Helical" evidence="4">
    <location>
        <begin position="165"/>
        <end position="185"/>
    </location>
</feature>
<dbReference type="SUPFAM" id="SSF103473">
    <property type="entry name" value="MFS general substrate transporter"/>
    <property type="match status" value="1"/>
</dbReference>
<feature type="transmembrane region" description="Helical" evidence="4">
    <location>
        <begin position="216"/>
        <end position="238"/>
    </location>
</feature>
<dbReference type="EMBL" id="FXAW01000010">
    <property type="protein sequence ID" value="SMG52110.1"/>
    <property type="molecule type" value="Genomic_DNA"/>
</dbReference>
<feature type="transmembrane region" description="Helical" evidence="4">
    <location>
        <begin position="370"/>
        <end position="390"/>
    </location>
</feature>
<feature type="domain" description="Major facilitator superfamily (MFS) profile" evidence="5">
    <location>
        <begin position="1"/>
        <end position="395"/>
    </location>
</feature>
<evidence type="ECO:0000313" key="6">
    <source>
        <dbReference type="EMBL" id="SMG52110.1"/>
    </source>
</evidence>
<keyword evidence="7" id="KW-1185">Reference proteome</keyword>
<keyword evidence="2 4" id="KW-1133">Transmembrane helix</keyword>
<dbReference type="InterPro" id="IPR036259">
    <property type="entry name" value="MFS_trans_sf"/>
</dbReference>
<feature type="transmembrane region" description="Helical" evidence="4">
    <location>
        <begin position="250"/>
        <end position="271"/>
    </location>
</feature>
<feature type="transmembrane region" description="Helical" evidence="4">
    <location>
        <begin position="341"/>
        <end position="364"/>
    </location>
</feature>